<dbReference type="GO" id="GO:0016620">
    <property type="term" value="F:oxidoreductase activity, acting on the aldehyde or oxo group of donors, NAD or NADP as acceptor"/>
    <property type="evidence" value="ECO:0007669"/>
    <property type="project" value="InterPro"/>
</dbReference>
<comment type="similarity">
    <text evidence="1 9">Belongs to the aldehyde dehydrogenase family.</text>
</comment>
<protein>
    <recommendedName>
        <fullName evidence="6">4-(hydroxymethyl)benzenesulfonate dehydrogenase</fullName>
        <ecNumber evidence="6">1.1.1.257</ecNumber>
    </recommendedName>
    <alternativeName>
        <fullName evidence="7">Toluenesulfonate aldehyde dehydrogenase TsaD</fullName>
    </alternativeName>
</protein>
<dbReference type="InterPro" id="IPR029510">
    <property type="entry name" value="Ald_DH_CS_GLU"/>
</dbReference>
<evidence type="ECO:0000313" key="12">
    <source>
        <dbReference type="Proteomes" id="UP000297564"/>
    </source>
</evidence>
<gene>
    <name evidence="11" type="ORF">EZ242_11870</name>
</gene>
<evidence type="ECO:0000313" key="11">
    <source>
        <dbReference type="EMBL" id="TFY99825.1"/>
    </source>
</evidence>
<proteinExistence type="inferred from homology"/>
<dbReference type="EMBL" id="SMLL01000004">
    <property type="protein sequence ID" value="TFY99825.1"/>
    <property type="molecule type" value="Genomic_DNA"/>
</dbReference>
<sequence>MTSQPTPSDRFTTATATIAELDRRPVRHLIGGALADSDAHFEVINPTTGQPCARAPEATREQLDEAVARAREAQPAWAALRWEDRREALLQLAAVLREHQDELAALITLEQGKPLAAARGEVGRSAMLIEQFVTLRVEPEVLRSNATERIEVHYRPLGVVGAITPWNMPLVLSVPKIAHALLAGNTLVVKPSPYAPLATLRLAELARKLFPPGVLNVLAGGNAFGQWMSEHPGIAKISFTGSIPTGRRVMGSAAGTLKRLTLELGGNDPAIVLPDADIDAIAQRLYDAVFVNCGQVCMAIKRLYVPDALYEKACEALAGIAREARVGDPFDPATQLGPVQNRAQFDIVQAVLEDTRARAGARILTGGKALSGPGYFIEPTVVADIAEGARMVDEEPFGPVLPIIRYTDVDDAVARANAGPHGLGASVWGTDVARACEVASRLHAGTVWVNRHVGADPLAPFGGAKQSGVGRQYGLTGLKGYMEAITMVLPPAA</sequence>
<dbReference type="PROSITE" id="PS00687">
    <property type="entry name" value="ALDEHYDE_DEHYDR_GLU"/>
    <property type="match status" value="1"/>
</dbReference>
<dbReference type="PROSITE" id="PS00070">
    <property type="entry name" value="ALDEHYDE_DEHYDR_CYS"/>
    <property type="match status" value="1"/>
</dbReference>
<dbReference type="OrthoDB" id="6187633at2"/>
<dbReference type="FunFam" id="3.40.605.10:FF:000007">
    <property type="entry name" value="NAD/NADP-dependent betaine aldehyde dehydrogenase"/>
    <property type="match status" value="1"/>
</dbReference>
<accession>A0A4Z0BKI1</accession>
<dbReference type="Gene3D" id="3.40.309.10">
    <property type="entry name" value="Aldehyde Dehydrogenase, Chain A, domain 2"/>
    <property type="match status" value="1"/>
</dbReference>
<evidence type="ECO:0000256" key="1">
    <source>
        <dbReference type="ARBA" id="ARBA00009986"/>
    </source>
</evidence>
<comment type="function">
    <text evidence="5">Involved in the toluene-4-sulfonate degradation pathway. Does not discriminate between the sulfonate and the carboxyl substituents and can also be involved in the p-toluenecarboxylate degradation pathway.</text>
</comment>
<dbReference type="GO" id="GO:0018462">
    <property type="term" value="F:4-(hydroxymethyl)benzenesulfonate dehydrogenase activity"/>
    <property type="evidence" value="ECO:0007669"/>
    <property type="project" value="UniProtKB-EC"/>
</dbReference>
<dbReference type="InterPro" id="IPR016160">
    <property type="entry name" value="Ald_DH_CS_CYS"/>
</dbReference>
<dbReference type="CDD" id="cd07106">
    <property type="entry name" value="ALDH_AldA-AAD23400"/>
    <property type="match status" value="1"/>
</dbReference>
<organism evidence="11 12">
    <name type="scientific">Ramlibacter rhizophilus</name>
    <dbReference type="NCBI Taxonomy" id="1781167"/>
    <lineage>
        <taxon>Bacteria</taxon>
        <taxon>Pseudomonadati</taxon>
        <taxon>Pseudomonadota</taxon>
        <taxon>Betaproteobacteria</taxon>
        <taxon>Burkholderiales</taxon>
        <taxon>Comamonadaceae</taxon>
        <taxon>Ramlibacter</taxon>
    </lineage>
</organism>
<evidence type="ECO:0000256" key="8">
    <source>
        <dbReference type="PROSITE-ProRule" id="PRU10007"/>
    </source>
</evidence>
<dbReference type="EC" id="1.1.1.257" evidence="6"/>
<dbReference type="FunFam" id="3.40.309.10:FF:000009">
    <property type="entry name" value="Aldehyde dehydrogenase A"/>
    <property type="match status" value="1"/>
</dbReference>
<dbReference type="AlphaFoldDB" id="A0A4Z0BKI1"/>
<dbReference type="InterPro" id="IPR016163">
    <property type="entry name" value="Ald_DH_C"/>
</dbReference>
<reference evidence="11 12" key="1">
    <citation type="submission" date="2019-03" db="EMBL/GenBank/DDBJ databases">
        <title>Ramlibacter rhizophilus CCTCC AB2015357, whole genome shotgun sequence.</title>
        <authorList>
            <person name="Zhang X."/>
            <person name="Feng G."/>
            <person name="Zhu H."/>
        </authorList>
    </citation>
    <scope>NUCLEOTIDE SEQUENCE [LARGE SCALE GENOMIC DNA]</scope>
    <source>
        <strain evidence="11 12">CCTCC AB2015357</strain>
    </source>
</reference>
<dbReference type="InterPro" id="IPR015590">
    <property type="entry name" value="Aldehyde_DH_dom"/>
</dbReference>
<evidence type="ECO:0000256" key="4">
    <source>
        <dbReference type="ARBA" id="ARBA00051407"/>
    </source>
</evidence>
<dbReference type="PANTHER" id="PTHR11699">
    <property type="entry name" value="ALDEHYDE DEHYDROGENASE-RELATED"/>
    <property type="match status" value="1"/>
</dbReference>
<evidence type="ECO:0000259" key="10">
    <source>
        <dbReference type="Pfam" id="PF00171"/>
    </source>
</evidence>
<evidence type="ECO:0000256" key="9">
    <source>
        <dbReference type="RuleBase" id="RU003345"/>
    </source>
</evidence>
<keyword evidence="3 9" id="KW-0560">Oxidoreductase</keyword>
<dbReference type="Proteomes" id="UP000297564">
    <property type="component" value="Unassembled WGS sequence"/>
</dbReference>
<dbReference type="InterPro" id="IPR016162">
    <property type="entry name" value="Ald_DH_N"/>
</dbReference>
<comment type="caution">
    <text evidence="11">The sequence shown here is derived from an EMBL/GenBank/DDBJ whole genome shotgun (WGS) entry which is preliminary data.</text>
</comment>
<dbReference type="InterPro" id="IPR016161">
    <property type="entry name" value="Ald_DH/histidinol_DH"/>
</dbReference>
<feature type="active site" evidence="8">
    <location>
        <position position="263"/>
    </location>
</feature>
<comment type="catalytic activity">
    <reaction evidence="4">
        <text>4-(hydroxymethyl)benzenesulfonate + NAD(+) = 4-formylbenzenesulfonate + NADH + H(+)</text>
        <dbReference type="Rhea" id="RHEA:24412"/>
        <dbReference type="ChEBI" id="CHEBI:11944"/>
        <dbReference type="ChEBI" id="CHEBI:11987"/>
        <dbReference type="ChEBI" id="CHEBI:15378"/>
        <dbReference type="ChEBI" id="CHEBI:57540"/>
        <dbReference type="ChEBI" id="CHEBI:57945"/>
        <dbReference type="EC" id="1.1.1.257"/>
    </reaction>
</comment>
<evidence type="ECO:0000256" key="3">
    <source>
        <dbReference type="ARBA" id="ARBA00023002"/>
    </source>
</evidence>
<evidence type="ECO:0000256" key="6">
    <source>
        <dbReference type="ARBA" id="ARBA00066857"/>
    </source>
</evidence>
<dbReference type="InterPro" id="IPR044086">
    <property type="entry name" value="LUC3-like"/>
</dbReference>
<dbReference type="SUPFAM" id="SSF53720">
    <property type="entry name" value="ALDH-like"/>
    <property type="match status" value="1"/>
</dbReference>
<dbReference type="Pfam" id="PF00171">
    <property type="entry name" value="Aldedh"/>
    <property type="match status" value="1"/>
</dbReference>
<dbReference type="RefSeq" id="WP_135285368.1">
    <property type="nucleotide sequence ID" value="NZ_SMLL01000004.1"/>
</dbReference>
<feature type="domain" description="Aldehyde dehydrogenase" evidence="10">
    <location>
        <begin position="38"/>
        <end position="484"/>
    </location>
</feature>
<evidence type="ECO:0000256" key="5">
    <source>
        <dbReference type="ARBA" id="ARBA00056807"/>
    </source>
</evidence>
<evidence type="ECO:0000256" key="7">
    <source>
        <dbReference type="ARBA" id="ARBA00079883"/>
    </source>
</evidence>
<evidence type="ECO:0000256" key="2">
    <source>
        <dbReference type="ARBA" id="ARBA00011738"/>
    </source>
</evidence>
<comment type="subunit">
    <text evidence="2">Homodimer.</text>
</comment>
<dbReference type="Gene3D" id="3.40.605.10">
    <property type="entry name" value="Aldehyde Dehydrogenase, Chain A, domain 1"/>
    <property type="match status" value="1"/>
</dbReference>
<keyword evidence="12" id="KW-1185">Reference proteome</keyword>
<name>A0A4Z0BKI1_9BURK</name>